<organism evidence="1 2">
    <name type="scientific">Dendrothele bispora (strain CBS 962.96)</name>
    <dbReference type="NCBI Taxonomy" id="1314807"/>
    <lineage>
        <taxon>Eukaryota</taxon>
        <taxon>Fungi</taxon>
        <taxon>Dikarya</taxon>
        <taxon>Basidiomycota</taxon>
        <taxon>Agaricomycotina</taxon>
        <taxon>Agaricomycetes</taxon>
        <taxon>Agaricomycetidae</taxon>
        <taxon>Agaricales</taxon>
        <taxon>Agaricales incertae sedis</taxon>
        <taxon>Dendrothele</taxon>
    </lineage>
</organism>
<dbReference type="EMBL" id="ML179287">
    <property type="protein sequence ID" value="THU92146.1"/>
    <property type="molecule type" value="Genomic_DNA"/>
</dbReference>
<evidence type="ECO:0000313" key="2">
    <source>
        <dbReference type="Proteomes" id="UP000297245"/>
    </source>
</evidence>
<keyword evidence="2" id="KW-1185">Reference proteome</keyword>
<accession>A0A4S8LRR1</accession>
<gene>
    <name evidence="1" type="ORF">K435DRAFT_800751</name>
</gene>
<dbReference type="Proteomes" id="UP000297245">
    <property type="component" value="Unassembled WGS sequence"/>
</dbReference>
<proteinExistence type="predicted"/>
<reference evidence="1 2" key="1">
    <citation type="journal article" date="2019" name="Nat. Ecol. Evol.">
        <title>Megaphylogeny resolves global patterns of mushroom evolution.</title>
        <authorList>
            <person name="Varga T."/>
            <person name="Krizsan K."/>
            <person name="Foldi C."/>
            <person name="Dima B."/>
            <person name="Sanchez-Garcia M."/>
            <person name="Sanchez-Ramirez S."/>
            <person name="Szollosi G.J."/>
            <person name="Szarkandi J.G."/>
            <person name="Papp V."/>
            <person name="Albert L."/>
            <person name="Andreopoulos W."/>
            <person name="Angelini C."/>
            <person name="Antonin V."/>
            <person name="Barry K.W."/>
            <person name="Bougher N.L."/>
            <person name="Buchanan P."/>
            <person name="Buyck B."/>
            <person name="Bense V."/>
            <person name="Catcheside P."/>
            <person name="Chovatia M."/>
            <person name="Cooper J."/>
            <person name="Damon W."/>
            <person name="Desjardin D."/>
            <person name="Finy P."/>
            <person name="Geml J."/>
            <person name="Haridas S."/>
            <person name="Hughes K."/>
            <person name="Justo A."/>
            <person name="Karasinski D."/>
            <person name="Kautmanova I."/>
            <person name="Kiss B."/>
            <person name="Kocsube S."/>
            <person name="Kotiranta H."/>
            <person name="LaButti K.M."/>
            <person name="Lechner B.E."/>
            <person name="Liimatainen K."/>
            <person name="Lipzen A."/>
            <person name="Lukacs Z."/>
            <person name="Mihaltcheva S."/>
            <person name="Morgado L.N."/>
            <person name="Niskanen T."/>
            <person name="Noordeloos M.E."/>
            <person name="Ohm R.A."/>
            <person name="Ortiz-Santana B."/>
            <person name="Ovrebo C."/>
            <person name="Racz N."/>
            <person name="Riley R."/>
            <person name="Savchenko A."/>
            <person name="Shiryaev A."/>
            <person name="Soop K."/>
            <person name="Spirin V."/>
            <person name="Szebenyi C."/>
            <person name="Tomsovsky M."/>
            <person name="Tulloss R.E."/>
            <person name="Uehling J."/>
            <person name="Grigoriev I.V."/>
            <person name="Vagvolgyi C."/>
            <person name="Papp T."/>
            <person name="Martin F.M."/>
            <person name="Miettinen O."/>
            <person name="Hibbett D.S."/>
            <person name="Nagy L.G."/>
        </authorList>
    </citation>
    <scope>NUCLEOTIDE SEQUENCE [LARGE SCALE GENOMIC DNA]</scope>
    <source>
        <strain evidence="1 2">CBS 962.96</strain>
    </source>
</reference>
<dbReference type="AlphaFoldDB" id="A0A4S8LRR1"/>
<protein>
    <submittedName>
        <fullName evidence="1">Uncharacterized protein</fullName>
    </submittedName>
</protein>
<evidence type="ECO:0000313" key="1">
    <source>
        <dbReference type="EMBL" id="THU92146.1"/>
    </source>
</evidence>
<sequence length="124" mass="14539">MYCAGTLQSSIAKGSQPSLDHEKLEDCLDNVQDLLHTGVNNNLVKSSRAYNTRIIEFRSKISTLYTETLRMNPAFQIKYLKFLNRRFWAVIRLHTLVIKLQSDIETEMEEEKQKRFRIELELSS</sequence>
<name>A0A4S8LRR1_DENBC</name>